<dbReference type="Gene3D" id="3.20.20.100">
    <property type="entry name" value="NADP-dependent oxidoreductase domain"/>
    <property type="match status" value="1"/>
</dbReference>
<feature type="site" description="Lowers pKa of active site Tyr" evidence="6">
    <location>
        <position position="71"/>
    </location>
</feature>
<evidence type="ECO:0000313" key="8">
    <source>
        <dbReference type="EMBL" id="MBI4922724.1"/>
    </source>
</evidence>
<organism evidence="8 9">
    <name type="scientific">Devosia nanyangense</name>
    <dbReference type="NCBI Taxonomy" id="1228055"/>
    <lineage>
        <taxon>Bacteria</taxon>
        <taxon>Pseudomonadati</taxon>
        <taxon>Pseudomonadota</taxon>
        <taxon>Alphaproteobacteria</taxon>
        <taxon>Hyphomicrobiales</taxon>
        <taxon>Devosiaceae</taxon>
        <taxon>Devosia</taxon>
    </lineage>
</organism>
<evidence type="ECO:0000256" key="2">
    <source>
        <dbReference type="ARBA" id="ARBA00022857"/>
    </source>
</evidence>
<evidence type="ECO:0000256" key="3">
    <source>
        <dbReference type="ARBA" id="ARBA00023002"/>
    </source>
</evidence>
<comment type="caution">
    <text evidence="8">The sequence shown here is derived from an EMBL/GenBank/DDBJ whole genome shotgun (WGS) entry which is preliminary data.</text>
</comment>
<name>A0A933L1W1_9HYPH</name>
<dbReference type="EMBL" id="JACRAF010000037">
    <property type="protein sequence ID" value="MBI4922724.1"/>
    <property type="molecule type" value="Genomic_DNA"/>
</dbReference>
<dbReference type="PROSITE" id="PS00062">
    <property type="entry name" value="ALDOKETO_REDUCTASE_2"/>
    <property type="match status" value="1"/>
</dbReference>
<dbReference type="InterPro" id="IPR036812">
    <property type="entry name" value="NAD(P)_OxRdtase_dom_sf"/>
</dbReference>
<feature type="active site" description="Proton donor" evidence="4">
    <location>
        <position position="46"/>
    </location>
</feature>
<dbReference type="GO" id="GO:0051596">
    <property type="term" value="P:methylglyoxal catabolic process"/>
    <property type="evidence" value="ECO:0007669"/>
    <property type="project" value="TreeGrafter"/>
</dbReference>
<evidence type="ECO:0000256" key="5">
    <source>
        <dbReference type="PIRSR" id="PIRSR000097-2"/>
    </source>
</evidence>
<accession>A0A933L1W1</accession>
<dbReference type="InterPro" id="IPR018170">
    <property type="entry name" value="Aldo/ket_reductase_CS"/>
</dbReference>
<dbReference type="Pfam" id="PF00248">
    <property type="entry name" value="Aldo_ket_red"/>
    <property type="match status" value="1"/>
</dbReference>
<dbReference type="PIRSF" id="PIRSF000097">
    <property type="entry name" value="AKR"/>
    <property type="match status" value="1"/>
</dbReference>
<feature type="domain" description="NADP-dependent oxidoreductase" evidence="7">
    <location>
        <begin position="13"/>
        <end position="254"/>
    </location>
</feature>
<dbReference type="InterPro" id="IPR020471">
    <property type="entry name" value="AKR"/>
</dbReference>
<evidence type="ECO:0000256" key="4">
    <source>
        <dbReference type="PIRSR" id="PIRSR000097-1"/>
    </source>
</evidence>
<keyword evidence="2" id="KW-0521">NADP</keyword>
<dbReference type="AlphaFoldDB" id="A0A933L1W1"/>
<reference evidence="8" key="1">
    <citation type="submission" date="2020-07" db="EMBL/GenBank/DDBJ databases">
        <title>Huge and variable diversity of episymbiotic CPR bacteria and DPANN archaea in groundwater ecosystems.</title>
        <authorList>
            <person name="He C.Y."/>
            <person name="Keren R."/>
            <person name="Whittaker M."/>
            <person name="Farag I.F."/>
            <person name="Doudna J."/>
            <person name="Cate J.H.D."/>
            <person name="Banfield J.F."/>
        </authorList>
    </citation>
    <scope>NUCLEOTIDE SEQUENCE</scope>
    <source>
        <strain evidence="8">NC_groundwater_1586_Pr3_B-0.1um_66_15</strain>
    </source>
</reference>
<evidence type="ECO:0000256" key="1">
    <source>
        <dbReference type="ARBA" id="ARBA00007905"/>
    </source>
</evidence>
<evidence type="ECO:0000256" key="6">
    <source>
        <dbReference type="PIRSR" id="PIRSR000097-3"/>
    </source>
</evidence>
<sequence length="272" mass="29875">MPTNNAGAAIPQLGLGTWQLRGELCATIVSEALRLGYTHVDTAQGYANEEAVGEGLRTSGVGRERVFVTTKVQPQQMGDGDLQRSVTGSLKKLGIGQIDLLLLHWPNPAIPLADSIRALNEVKRRGLVRHLGLSNFTTWLLDEAWRLTTEPFAAEQIEFHPYIEQGKMVSALRRHGMSIIAYCPIALGRVIGDPVIEAIAAAHNRSAAQVTLRWIVQRGLVAIPRTSKIERLAQNLAVFDFSLTDAEMASMSALTRPGSRLVNEPQWVPEWD</sequence>
<dbReference type="GO" id="GO:1990002">
    <property type="term" value="F:methylglyoxal reductase (NADPH) (acetol producing) activity"/>
    <property type="evidence" value="ECO:0007669"/>
    <property type="project" value="TreeGrafter"/>
</dbReference>
<dbReference type="InterPro" id="IPR023210">
    <property type="entry name" value="NADP_OxRdtase_dom"/>
</dbReference>
<feature type="binding site" evidence="5">
    <location>
        <position position="104"/>
    </location>
    <ligand>
        <name>substrate</name>
    </ligand>
</feature>
<dbReference type="PROSITE" id="PS00063">
    <property type="entry name" value="ALDOKETO_REDUCTASE_3"/>
    <property type="match status" value="1"/>
</dbReference>
<dbReference type="PRINTS" id="PR00069">
    <property type="entry name" value="ALDKETRDTASE"/>
</dbReference>
<comment type="similarity">
    <text evidence="1">Belongs to the aldo/keto reductase family.</text>
</comment>
<dbReference type="Proteomes" id="UP000782610">
    <property type="component" value="Unassembled WGS sequence"/>
</dbReference>
<proteinExistence type="inferred from homology"/>
<dbReference type="PANTHER" id="PTHR43827:SF3">
    <property type="entry name" value="NADP-DEPENDENT OXIDOREDUCTASE DOMAIN-CONTAINING PROTEIN"/>
    <property type="match status" value="1"/>
</dbReference>
<evidence type="ECO:0000259" key="7">
    <source>
        <dbReference type="Pfam" id="PF00248"/>
    </source>
</evidence>
<protein>
    <submittedName>
        <fullName evidence="8">Aldo/keto reductase</fullName>
    </submittedName>
</protein>
<dbReference type="PANTHER" id="PTHR43827">
    <property type="entry name" value="2,5-DIKETO-D-GLUCONIC ACID REDUCTASE"/>
    <property type="match status" value="1"/>
</dbReference>
<dbReference type="SUPFAM" id="SSF51430">
    <property type="entry name" value="NAD(P)-linked oxidoreductase"/>
    <property type="match status" value="1"/>
</dbReference>
<evidence type="ECO:0000313" key="9">
    <source>
        <dbReference type="Proteomes" id="UP000782610"/>
    </source>
</evidence>
<keyword evidence="3" id="KW-0560">Oxidoreductase</keyword>
<gene>
    <name evidence="8" type="ORF">HY834_13335</name>
</gene>